<comment type="caution">
    <text evidence="1">The sequence shown here is derived from an EMBL/GenBank/DDBJ whole genome shotgun (WGS) entry which is preliminary data.</text>
</comment>
<dbReference type="AlphaFoldDB" id="A0A926RSE3"/>
<evidence type="ECO:0000313" key="1">
    <source>
        <dbReference type="EMBL" id="MBD1371040.1"/>
    </source>
</evidence>
<gene>
    <name evidence="1" type="ORF">IC620_01530</name>
</gene>
<keyword evidence="2" id="KW-1185">Reference proteome</keyword>
<proteinExistence type="predicted"/>
<organism evidence="1 2">
    <name type="scientific">Polycladospora coralii</name>
    <dbReference type="NCBI Taxonomy" id="2771432"/>
    <lineage>
        <taxon>Bacteria</taxon>
        <taxon>Bacillati</taxon>
        <taxon>Bacillota</taxon>
        <taxon>Bacilli</taxon>
        <taxon>Bacillales</taxon>
        <taxon>Thermoactinomycetaceae</taxon>
        <taxon>Polycladospora</taxon>
    </lineage>
</organism>
<protein>
    <submittedName>
        <fullName evidence="1">IS66 family insertion sequence element accessory protein TnpB</fullName>
    </submittedName>
</protein>
<name>A0A926RSE3_9BACL</name>
<accession>A0A926RSE3</accession>
<sequence length="105" mass="11770">MSRLDKRIEWKERVSAFQASGESISRWCAEQGVKDYQLRYLMKKFDTEVLKPSPATQWMAVDVGKGGGEPASTFSIYVGQVRIEVKPGFDPTMLSAILKVLHASC</sequence>
<dbReference type="Proteomes" id="UP000661691">
    <property type="component" value="Unassembled WGS sequence"/>
</dbReference>
<reference evidence="1" key="1">
    <citation type="submission" date="2020-09" db="EMBL/GenBank/DDBJ databases">
        <title>A novel bacterium of genus Hazenella, isolated from South China Sea.</title>
        <authorList>
            <person name="Huang H."/>
            <person name="Mo K."/>
            <person name="Hu Y."/>
        </authorList>
    </citation>
    <scope>NUCLEOTIDE SEQUENCE</scope>
    <source>
        <strain evidence="1">IB182357</strain>
    </source>
</reference>
<dbReference type="RefSeq" id="WP_191141334.1">
    <property type="nucleotide sequence ID" value="NZ_JACXAH010000002.1"/>
</dbReference>
<dbReference type="EMBL" id="JACXAH010000002">
    <property type="protein sequence ID" value="MBD1371040.1"/>
    <property type="molecule type" value="Genomic_DNA"/>
</dbReference>
<dbReference type="NCBIfam" id="NF047593">
    <property type="entry name" value="IS66_ISAeme5_TnpA"/>
    <property type="match status" value="1"/>
</dbReference>
<evidence type="ECO:0000313" key="2">
    <source>
        <dbReference type="Proteomes" id="UP000661691"/>
    </source>
</evidence>